<protein>
    <submittedName>
        <fullName evidence="3">Uncharacterized protein</fullName>
    </submittedName>
</protein>
<keyword evidence="2" id="KW-1185">Reference proteome</keyword>
<evidence type="ECO:0000313" key="2">
    <source>
        <dbReference type="Proteomes" id="UP000887565"/>
    </source>
</evidence>
<dbReference type="Proteomes" id="UP000887565">
    <property type="component" value="Unplaced"/>
</dbReference>
<evidence type="ECO:0000313" key="3">
    <source>
        <dbReference type="WBParaSite" id="nRc.2.0.1.t00848-RA"/>
    </source>
</evidence>
<name>A0A915HGV6_ROMCU</name>
<evidence type="ECO:0000256" key="1">
    <source>
        <dbReference type="SAM" id="MobiDB-lite"/>
    </source>
</evidence>
<dbReference type="WBParaSite" id="nRc.2.0.1.t00848-RA">
    <property type="protein sequence ID" value="nRc.2.0.1.t00848-RA"/>
    <property type="gene ID" value="nRc.2.0.1.g00848"/>
</dbReference>
<proteinExistence type="predicted"/>
<sequence>MAVNARYFDPKYKFEAKNLKTCRPHEPCKFQKKIMSTKYTPTMGMRAADENDNSHPTMLTHGAYV</sequence>
<feature type="region of interest" description="Disordered" evidence="1">
    <location>
        <begin position="44"/>
        <end position="65"/>
    </location>
</feature>
<organism evidence="2 3">
    <name type="scientific">Romanomermis culicivorax</name>
    <name type="common">Nematode worm</name>
    <dbReference type="NCBI Taxonomy" id="13658"/>
    <lineage>
        <taxon>Eukaryota</taxon>
        <taxon>Metazoa</taxon>
        <taxon>Ecdysozoa</taxon>
        <taxon>Nematoda</taxon>
        <taxon>Enoplea</taxon>
        <taxon>Dorylaimia</taxon>
        <taxon>Mermithida</taxon>
        <taxon>Mermithoidea</taxon>
        <taxon>Mermithidae</taxon>
        <taxon>Romanomermis</taxon>
    </lineage>
</organism>
<reference evidence="3" key="1">
    <citation type="submission" date="2022-11" db="UniProtKB">
        <authorList>
            <consortium name="WormBaseParasite"/>
        </authorList>
    </citation>
    <scope>IDENTIFICATION</scope>
</reference>
<accession>A0A915HGV6</accession>
<dbReference type="AlphaFoldDB" id="A0A915HGV6"/>